<sequence>MINKSNQHQYYRKQNDRRSYPVSIQQSASRQNSIPQLINQSTMMSNKQIPYDFKQFTYKQQPINRQQT</sequence>
<organism evidence="2 3">
    <name type="scientific">Rotaria socialis</name>
    <dbReference type="NCBI Taxonomy" id="392032"/>
    <lineage>
        <taxon>Eukaryota</taxon>
        <taxon>Metazoa</taxon>
        <taxon>Spiralia</taxon>
        <taxon>Gnathifera</taxon>
        <taxon>Rotifera</taxon>
        <taxon>Eurotatoria</taxon>
        <taxon>Bdelloidea</taxon>
        <taxon>Philodinida</taxon>
        <taxon>Philodinidae</taxon>
        <taxon>Rotaria</taxon>
    </lineage>
</organism>
<evidence type="ECO:0000256" key="1">
    <source>
        <dbReference type="SAM" id="MobiDB-lite"/>
    </source>
</evidence>
<protein>
    <submittedName>
        <fullName evidence="2">Uncharacterized protein</fullName>
    </submittedName>
</protein>
<reference evidence="2" key="1">
    <citation type="submission" date="2021-02" db="EMBL/GenBank/DDBJ databases">
        <authorList>
            <person name="Nowell W R."/>
        </authorList>
    </citation>
    <scope>NUCLEOTIDE SEQUENCE</scope>
</reference>
<evidence type="ECO:0000313" key="2">
    <source>
        <dbReference type="EMBL" id="CAF4976612.1"/>
    </source>
</evidence>
<comment type="caution">
    <text evidence="2">The sequence shown here is derived from an EMBL/GenBank/DDBJ whole genome shotgun (WGS) entry which is preliminary data.</text>
</comment>
<gene>
    <name evidence="2" type="ORF">UJA718_LOCUS49070</name>
</gene>
<dbReference type="AlphaFoldDB" id="A0A821Z897"/>
<accession>A0A821Z897</accession>
<evidence type="ECO:0000313" key="3">
    <source>
        <dbReference type="Proteomes" id="UP000663873"/>
    </source>
</evidence>
<keyword evidence="3" id="KW-1185">Reference proteome</keyword>
<feature type="compositionally biased region" description="Polar residues" evidence="1">
    <location>
        <begin position="22"/>
        <end position="34"/>
    </location>
</feature>
<proteinExistence type="predicted"/>
<dbReference type="Proteomes" id="UP000663873">
    <property type="component" value="Unassembled WGS sequence"/>
</dbReference>
<name>A0A821Z897_9BILA</name>
<feature type="non-terminal residue" evidence="2">
    <location>
        <position position="68"/>
    </location>
</feature>
<dbReference type="EMBL" id="CAJOBP010101177">
    <property type="protein sequence ID" value="CAF4976612.1"/>
    <property type="molecule type" value="Genomic_DNA"/>
</dbReference>
<feature type="region of interest" description="Disordered" evidence="1">
    <location>
        <begin position="1"/>
        <end position="34"/>
    </location>
</feature>